<sequence>FSSILHQRERLSFSRLPFRMKQPYLQGEPESSRVPIAIAGPGRWMSQSERSRGLLITGVEG</sequence>
<proteinExistence type="predicted"/>
<keyword evidence="2" id="KW-1185">Reference proteome</keyword>
<dbReference type="EMBL" id="JAMXFF010000078">
    <property type="protein sequence ID" value="MCT7970175.1"/>
    <property type="molecule type" value="Genomic_DNA"/>
</dbReference>
<dbReference type="RefSeq" id="WP_368009602.1">
    <property type="nucleotide sequence ID" value="NZ_JAMXFF010000078.1"/>
</dbReference>
<name>A0ABT2MZI6_9CYAN</name>
<gene>
    <name evidence="1" type="ORF">NG799_28060</name>
</gene>
<comment type="caution">
    <text evidence="1">The sequence shown here is derived from an EMBL/GenBank/DDBJ whole genome shotgun (WGS) entry which is preliminary data.</text>
</comment>
<evidence type="ECO:0000313" key="2">
    <source>
        <dbReference type="Proteomes" id="UP001525890"/>
    </source>
</evidence>
<evidence type="ECO:0000313" key="1">
    <source>
        <dbReference type="EMBL" id="MCT7970175.1"/>
    </source>
</evidence>
<reference evidence="1 2" key="1">
    <citation type="journal article" date="2022" name="Front. Microbiol.">
        <title>High genomic differentiation and limited gene flow indicate recent cryptic speciation within the genus Laspinema (cyanobacteria).</title>
        <authorList>
            <person name="Stanojkovic A."/>
            <person name="Skoupy S."/>
            <person name="Skaloud P."/>
            <person name="Dvorak P."/>
        </authorList>
    </citation>
    <scope>NUCLEOTIDE SEQUENCE [LARGE SCALE GENOMIC DNA]</scope>
    <source>
        <strain evidence="1 2">D2a</strain>
    </source>
</reference>
<feature type="non-terminal residue" evidence="1">
    <location>
        <position position="1"/>
    </location>
</feature>
<organism evidence="1 2">
    <name type="scientific">Laspinema palackyanum D2a</name>
    <dbReference type="NCBI Taxonomy" id="2953684"/>
    <lineage>
        <taxon>Bacteria</taxon>
        <taxon>Bacillati</taxon>
        <taxon>Cyanobacteriota</taxon>
        <taxon>Cyanophyceae</taxon>
        <taxon>Oscillatoriophycideae</taxon>
        <taxon>Oscillatoriales</taxon>
        <taxon>Laspinemataceae</taxon>
        <taxon>Laspinema</taxon>
        <taxon>Laspinema palackyanum</taxon>
    </lineage>
</organism>
<protein>
    <submittedName>
        <fullName evidence="1">Uncharacterized protein</fullName>
    </submittedName>
</protein>
<accession>A0ABT2MZI6</accession>
<dbReference type="Proteomes" id="UP001525890">
    <property type="component" value="Unassembled WGS sequence"/>
</dbReference>